<feature type="compositionally biased region" description="Basic and acidic residues" evidence="2">
    <location>
        <begin position="165"/>
        <end position="175"/>
    </location>
</feature>
<evidence type="ECO:0000256" key="1">
    <source>
        <dbReference type="SAM" id="Coils"/>
    </source>
</evidence>
<protein>
    <submittedName>
        <fullName evidence="3">Uncharacterized protein</fullName>
    </submittedName>
</protein>
<sequence length="222" mass="25652">MDRRRSYQVARLQELAQNLEDLQKKFQTMAGTSIDDATTLGNISKLTEERDVPQEEVAWLKMKVAEREETVDAFPAVNGELAVKHAALMRTLQKTTAAQEGEHDELLERLRDSEENKTTLQRERADLEKSRHILTQKVQELDADLDAIQYLETSLTEAHQQLKQSQEETLEHQQDKTSNAKKHEYLLGQQNQLRQLEATQSSREPLQEFLFKQAKGKGKRKK</sequence>
<feature type="coiled-coil region" evidence="1">
    <location>
        <begin position="5"/>
        <end position="32"/>
    </location>
</feature>
<keyword evidence="4" id="KW-1185">Reference proteome</keyword>
<accession>A0A9W8WTA8</accession>
<evidence type="ECO:0000256" key="2">
    <source>
        <dbReference type="SAM" id="MobiDB-lite"/>
    </source>
</evidence>
<evidence type="ECO:0000313" key="4">
    <source>
        <dbReference type="Proteomes" id="UP001140562"/>
    </source>
</evidence>
<name>A0A9W8WTA8_9PLEO</name>
<evidence type="ECO:0000313" key="3">
    <source>
        <dbReference type="EMBL" id="KAJ4332212.1"/>
    </source>
</evidence>
<comment type="caution">
    <text evidence="3">The sequence shown here is derived from an EMBL/GenBank/DDBJ whole genome shotgun (WGS) entry which is preliminary data.</text>
</comment>
<dbReference type="EMBL" id="JAPEUV010000125">
    <property type="protein sequence ID" value="KAJ4332212.1"/>
    <property type="molecule type" value="Genomic_DNA"/>
</dbReference>
<reference evidence="3" key="1">
    <citation type="submission" date="2022-10" db="EMBL/GenBank/DDBJ databases">
        <title>Tapping the CABI collections for fungal endophytes: first genome assemblies for Collariella, Neodidymelliopsis, Ascochyta clinopodiicola, Didymella pomorum, Didymosphaeria variabile, Neocosmospora piperis and Neocucurbitaria cava.</title>
        <authorList>
            <person name="Hill R."/>
        </authorList>
    </citation>
    <scope>NUCLEOTIDE SEQUENCE</scope>
    <source>
        <strain evidence="3">IMI 360193</strain>
    </source>
</reference>
<feature type="region of interest" description="Disordered" evidence="2">
    <location>
        <begin position="162"/>
        <end position="222"/>
    </location>
</feature>
<feature type="compositionally biased region" description="Polar residues" evidence="2">
    <location>
        <begin position="188"/>
        <end position="204"/>
    </location>
</feature>
<proteinExistence type="predicted"/>
<dbReference type="Proteomes" id="UP001140562">
    <property type="component" value="Unassembled WGS sequence"/>
</dbReference>
<gene>
    <name evidence="3" type="ORF">N0V87_008582</name>
</gene>
<organism evidence="3 4">
    <name type="scientific">Didymella glomerata</name>
    <dbReference type="NCBI Taxonomy" id="749621"/>
    <lineage>
        <taxon>Eukaryota</taxon>
        <taxon>Fungi</taxon>
        <taxon>Dikarya</taxon>
        <taxon>Ascomycota</taxon>
        <taxon>Pezizomycotina</taxon>
        <taxon>Dothideomycetes</taxon>
        <taxon>Pleosporomycetidae</taxon>
        <taxon>Pleosporales</taxon>
        <taxon>Pleosporineae</taxon>
        <taxon>Didymellaceae</taxon>
        <taxon>Didymella</taxon>
    </lineage>
</organism>
<keyword evidence="1" id="KW-0175">Coiled coil</keyword>
<dbReference type="AlphaFoldDB" id="A0A9W8WTA8"/>